<feature type="compositionally biased region" description="Low complexity" evidence="6">
    <location>
        <begin position="9"/>
        <end position="28"/>
    </location>
</feature>
<feature type="transmembrane region" description="Helical" evidence="7">
    <location>
        <begin position="175"/>
        <end position="196"/>
    </location>
</feature>
<feature type="compositionally biased region" description="Pro residues" evidence="6">
    <location>
        <begin position="107"/>
        <end position="121"/>
    </location>
</feature>
<protein>
    <submittedName>
        <fullName evidence="8">DUF747-domain-containing protein</fullName>
    </submittedName>
</protein>
<name>A0A1X2GDD4_9FUNG</name>
<keyword evidence="3 7" id="KW-0812">Transmembrane</keyword>
<evidence type="ECO:0000313" key="9">
    <source>
        <dbReference type="Proteomes" id="UP000242146"/>
    </source>
</evidence>
<evidence type="ECO:0000256" key="2">
    <source>
        <dbReference type="ARBA" id="ARBA00008803"/>
    </source>
</evidence>
<proteinExistence type="inferred from homology"/>
<dbReference type="PANTHER" id="PTHR13317:SF4">
    <property type="entry name" value="TRANSMEMBRANE ANTERIOR POSTERIOR TRANSFORMATION PROTEIN 1 HOMOLOG"/>
    <property type="match status" value="1"/>
</dbReference>
<sequence length="632" mass="71073">MNYEKLKSSSKPIRSSSVPSSPIHSPNSFQLLERPTPSVSLPSLKKKKRQNRKQTATYWLDSDQCVPTSSRKLIQPSHLSQPIIDASPQQYGAFPPPPPSVSQSPLTLPPVCSPPLSPDPTSPSTASTWVQHMPSMSFWDYLRDELTVSDFDSTQEIKRERITNFLAVPGSLEKLMGFGFVVCLDSFLYMFTILPLRFGLALYHYLWTIYVNLQVLWYGQGEFLRLRASQKCDLLKGLLIISTCVAMATLDPSRLYHAIRGQAVLKLYVIFNVLEICDKLCCSVGVDILDALFSKSTLGSSPHHESGTATDYARRHLKPVTLFMLAAIYMLIHTAVLFFEMITLNVAINFYSNALLSLLISNQFVEIKQSVFKKFERENLFQLSCSDIVERFQQSVFLTIITLRNVVELSDSSPTSVLPSTFVPLFQLPASISINSLMTPVLMVIASELTVDWLKHAFISKFNQIRPSIYEKYIDILCRDLVVGNPGRMSSSKKKNSFVDQSPVVSRRIGFPALPLACMVGFMLPFFELYHPNSSFFAIRMMQQLLPMIFMPSRFDDGPSGTSEPATSVASTLVHGLLSYLADHQGIVSRLLPARIQLVILSLVQCGWLERGLDHFVRGLTWTFFVLFLAIM</sequence>
<dbReference type="OrthoDB" id="29023at2759"/>
<evidence type="ECO:0000313" key="8">
    <source>
        <dbReference type="EMBL" id="ORX51242.1"/>
    </source>
</evidence>
<organism evidence="8 9">
    <name type="scientific">Hesseltinella vesiculosa</name>
    <dbReference type="NCBI Taxonomy" id="101127"/>
    <lineage>
        <taxon>Eukaryota</taxon>
        <taxon>Fungi</taxon>
        <taxon>Fungi incertae sedis</taxon>
        <taxon>Mucoromycota</taxon>
        <taxon>Mucoromycotina</taxon>
        <taxon>Mucoromycetes</taxon>
        <taxon>Mucorales</taxon>
        <taxon>Cunninghamellaceae</taxon>
        <taxon>Hesseltinella</taxon>
    </lineage>
</organism>
<keyword evidence="4 7" id="KW-1133">Transmembrane helix</keyword>
<dbReference type="Proteomes" id="UP000242146">
    <property type="component" value="Unassembled WGS sequence"/>
</dbReference>
<evidence type="ECO:0000256" key="4">
    <source>
        <dbReference type="ARBA" id="ARBA00022989"/>
    </source>
</evidence>
<comment type="caution">
    <text evidence="8">The sequence shown here is derived from an EMBL/GenBank/DDBJ whole genome shotgun (WGS) entry which is preliminary data.</text>
</comment>
<dbReference type="GO" id="GO:0005789">
    <property type="term" value="C:endoplasmic reticulum membrane"/>
    <property type="evidence" value="ECO:0007669"/>
    <property type="project" value="TreeGrafter"/>
</dbReference>
<reference evidence="8 9" key="1">
    <citation type="submission" date="2016-07" db="EMBL/GenBank/DDBJ databases">
        <title>Pervasive Adenine N6-methylation of Active Genes in Fungi.</title>
        <authorList>
            <consortium name="DOE Joint Genome Institute"/>
            <person name="Mondo S.J."/>
            <person name="Dannebaum R.O."/>
            <person name="Kuo R.C."/>
            <person name="Labutti K."/>
            <person name="Haridas S."/>
            <person name="Kuo A."/>
            <person name="Salamov A."/>
            <person name="Ahrendt S.R."/>
            <person name="Lipzen A."/>
            <person name="Sullivan W."/>
            <person name="Andreopoulos W.B."/>
            <person name="Clum A."/>
            <person name="Lindquist E."/>
            <person name="Daum C."/>
            <person name="Ramamoorthy G.K."/>
            <person name="Gryganskyi A."/>
            <person name="Culley D."/>
            <person name="Magnuson J.K."/>
            <person name="James T.Y."/>
            <person name="O'Malley M.A."/>
            <person name="Stajich J.E."/>
            <person name="Spatafora J.W."/>
            <person name="Visel A."/>
            <person name="Grigoriev I.V."/>
        </authorList>
    </citation>
    <scope>NUCLEOTIDE SEQUENCE [LARGE SCALE GENOMIC DNA]</scope>
    <source>
        <strain evidence="8 9">NRRL 3301</strain>
    </source>
</reference>
<accession>A0A1X2GDD4</accession>
<evidence type="ECO:0000256" key="7">
    <source>
        <dbReference type="SAM" id="Phobius"/>
    </source>
</evidence>
<feature type="transmembrane region" description="Helical" evidence="7">
    <location>
        <begin position="322"/>
        <end position="342"/>
    </location>
</feature>
<evidence type="ECO:0000256" key="6">
    <source>
        <dbReference type="SAM" id="MobiDB-lite"/>
    </source>
</evidence>
<comment type="similarity">
    <text evidence="2">Belongs to the TAPT1 family.</text>
</comment>
<dbReference type="PANTHER" id="PTHR13317">
    <property type="entry name" value="TRANSMEMBRANE ANTERIOR POSTERIOR TRANSFORMATION PROTEIN 1 HOMOLOG"/>
    <property type="match status" value="1"/>
</dbReference>
<keyword evidence="9" id="KW-1185">Reference proteome</keyword>
<keyword evidence="5 7" id="KW-0472">Membrane</keyword>
<feature type="region of interest" description="Disordered" evidence="6">
    <location>
        <begin position="1"/>
        <end position="61"/>
    </location>
</feature>
<evidence type="ECO:0000256" key="1">
    <source>
        <dbReference type="ARBA" id="ARBA00004141"/>
    </source>
</evidence>
<dbReference type="InterPro" id="IPR008010">
    <property type="entry name" value="Tatp1"/>
</dbReference>
<dbReference type="Pfam" id="PF05346">
    <property type="entry name" value="DUF747"/>
    <property type="match status" value="1"/>
</dbReference>
<dbReference type="EMBL" id="MCGT01000021">
    <property type="protein sequence ID" value="ORX51242.1"/>
    <property type="molecule type" value="Genomic_DNA"/>
</dbReference>
<evidence type="ECO:0000256" key="5">
    <source>
        <dbReference type="ARBA" id="ARBA00023136"/>
    </source>
</evidence>
<dbReference type="AlphaFoldDB" id="A0A1X2GDD4"/>
<feature type="region of interest" description="Disordered" evidence="6">
    <location>
        <begin position="87"/>
        <end position="126"/>
    </location>
</feature>
<evidence type="ECO:0000256" key="3">
    <source>
        <dbReference type="ARBA" id="ARBA00022692"/>
    </source>
</evidence>
<dbReference type="STRING" id="101127.A0A1X2GDD4"/>
<gene>
    <name evidence="8" type="ORF">DM01DRAFT_1384484</name>
</gene>
<comment type="subcellular location">
    <subcellularLocation>
        <location evidence="1">Membrane</location>
        <topology evidence="1">Multi-pass membrane protein</topology>
    </subcellularLocation>
</comment>